<dbReference type="AlphaFoldDB" id="A0A223KKW4"/>
<name>A0A223KKW4_9BACI</name>
<dbReference type="EMBL" id="CP018866">
    <property type="protein sequence ID" value="AST90008.1"/>
    <property type="molecule type" value="Genomic_DNA"/>
</dbReference>
<dbReference type="Proteomes" id="UP000215224">
    <property type="component" value="Chromosome"/>
</dbReference>
<evidence type="ECO:0000313" key="3">
    <source>
        <dbReference type="Proteomes" id="UP000215224"/>
    </source>
</evidence>
<proteinExistence type="inferred from homology"/>
<accession>A0A223KKW4</accession>
<sequence>MNLSEKSIENVEYMIEEIKQKLKVLNLGAIKPSHFDGEMYEELKEIYELVMKKDSFSPNEMQALVEELGNLRANK</sequence>
<dbReference type="HAMAP" id="MF_00829">
    <property type="entry name" value="UPF0435"/>
    <property type="match status" value="1"/>
</dbReference>
<gene>
    <name evidence="2" type="ORF">BC6307_01270</name>
</gene>
<comment type="similarity">
    <text evidence="1">Belongs to the UPF0435 family.</text>
</comment>
<organism evidence="2 3">
    <name type="scientific">Sutcliffiella cohnii</name>
    <dbReference type="NCBI Taxonomy" id="33932"/>
    <lineage>
        <taxon>Bacteria</taxon>
        <taxon>Bacillati</taxon>
        <taxon>Bacillota</taxon>
        <taxon>Bacilli</taxon>
        <taxon>Bacillales</taxon>
        <taxon>Bacillaceae</taxon>
        <taxon>Sutcliffiella</taxon>
    </lineage>
</organism>
<reference evidence="2 3" key="1">
    <citation type="submission" date="2016-12" db="EMBL/GenBank/DDBJ databases">
        <title>The whole genome sequencing and assembly of Bacillus cohnii DSM 6307T strain.</title>
        <authorList>
            <person name="Lee Y.-J."/>
            <person name="Yi H."/>
            <person name="Bahn Y.-S."/>
            <person name="Kim J.F."/>
            <person name="Lee D.-W."/>
        </authorList>
    </citation>
    <scope>NUCLEOTIDE SEQUENCE [LARGE SCALE GENOMIC DNA]</scope>
    <source>
        <strain evidence="2 3">DSM 6307</strain>
    </source>
</reference>
<keyword evidence="3" id="KW-1185">Reference proteome</keyword>
<dbReference type="KEGG" id="bcoh:BC6307_01270"/>
<dbReference type="InterPro" id="IPR009507">
    <property type="entry name" value="UPF0435"/>
</dbReference>
<dbReference type="Pfam" id="PF06569">
    <property type="entry name" value="DUF1128"/>
    <property type="match status" value="1"/>
</dbReference>
<dbReference type="RefSeq" id="WP_066421646.1">
    <property type="nucleotide sequence ID" value="NZ_CP018866.1"/>
</dbReference>
<dbReference type="STRING" id="1314751.GCA_001591425_04870"/>
<evidence type="ECO:0000256" key="1">
    <source>
        <dbReference type="HAMAP-Rule" id="MF_00829"/>
    </source>
</evidence>
<evidence type="ECO:0000313" key="2">
    <source>
        <dbReference type="EMBL" id="AST90008.1"/>
    </source>
</evidence>
<protein>
    <recommendedName>
        <fullName evidence="1">UPF0435 protein BC6307_01270</fullName>
    </recommendedName>
</protein>